<protein>
    <submittedName>
        <fullName evidence="2">Uncharacterized protein</fullName>
    </submittedName>
</protein>
<dbReference type="Proteomes" id="UP001307849">
    <property type="component" value="Unassembled WGS sequence"/>
</dbReference>
<organism evidence="2 3">
    <name type="scientific">Arthrobotrys conoides</name>
    <dbReference type="NCBI Taxonomy" id="74498"/>
    <lineage>
        <taxon>Eukaryota</taxon>
        <taxon>Fungi</taxon>
        <taxon>Dikarya</taxon>
        <taxon>Ascomycota</taxon>
        <taxon>Pezizomycotina</taxon>
        <taxon>Orbiliomycetes</taxon>
        <taxon>Orbiliales</taxon>
        <taxon>Orbiliaceae</taxon>
        <taxon>Arthrobotrys</taxon>
    </lineage>
</organism>
<sequence>MSKYEKAPRFDEREVRDSRDSRKDRHDRSEKDRDTRRSSRRHRSPSYDSYSDSDDYYSSDSSRGPSPRRPARRHTTAATKPARAHSDGEERAYRKSRGRDRRGHDSDYYSDRSPSRSRSRERVKGNIVEDLLAAIGVLQSKHKDDRSHSRSAGAGGPDDEARKKKTREALQAALTAAAMEAFRTRKDGKITPQRLMQIAGAAIAAGGLDVLVEKAGSLGNGKNGGEGGSMRSLIESVVGGLATSKTLGGKGGKHGTRGEESLGAKIGSGVVNMAAKHLARSLSQGPTRRKTSRY</sequence>
<reference evidence="2 3" key="1">
    <citation type="submission" date="2019-10" db="EMBL/GenBank/DDBJ databases">
        <authorList>
            <person name="Palmer J.M."/>
        </authorList>
    </citation>
    <scope>NUCLEOTIDE SEQUENCE [LARGE SCALE GENOMIC DNA]</scope>
    <source>
        <strain evidence="2 3">TWF506</strain>
    </source>
</reference>
<evidence type="ECO:0000313" key="2">
    <source>
        <dbReference type="EMBL" id="KAK6502671.1"/>
    </source>
</evidence>
<feature type="region of interest" description="Disordered" evidence="1">
    <location>
        <begin position="245"/>
        <end position="264"/>
    </location>
</feature>
<evidence type="ECO:0000256" key="1">
    <source>
        <dbReference type="SAM" id="MobiDB-lite"/>
    </source>
</evidence>
<dbReference type="AlphaFoldDB" id="A0AAN8MYX1"/>
<dbReference type="EMBL" id="JAVHJM010000011">
    <property type="protein sequence ID" value="KAK6502671.1"/>
    <property type="molecule type" value="Genomic_DNA"/>
</dbReference>
<name>A0AAN8MYX1_9PEZI</name>
<feature type="compositionally biased region" description="Basic and acidic residues" evidence="1">
    <location>
        <begin position="102"/>
        <end position="124"/>
    </location>
</feature>
<accession>A0AAN8MYX1</accession>
<feature type="region of interest" description="Disordered" evidence="1">
    <location>
        <begin position="139"/>
        <end position="165"/>
    </location>
</feature>
<evidence type="ECO:0000313" key="3">
    <source>
        <dbReference type="Proteomes" id="UP001307849"/>
    </source>
</evidence>
<keyword evidence="3" id="KW-1185">Reference proteome</keyword>
<comment type="caution">
    <text evidence="2">The sequence shown here is derived from an EMBL/GenBank/DDBJ whole genome shotgun (WGS) entry which is preliminary data.</text>
</comment>
<feature type="compositionally biased region" description="Basic and acidic residues" evidence="1">
    <location>
        <begin position="1"/>
        <end position="37"/>
    </location>
</feature>
<feature type="region of interest" description="Disordered" evidence="1">
    <location>
        <begin position="1"/>
        <end position="124"/>
    </location>
</feature>
<feature type="compositionally biased region" description="Basic and acidic residues" evidence="1">
    <location>
        <begin position="84"/>
        <end position="93"/>
    </location>
</feature>
<proteinExistence type="predicted"/>
<gene>
    <name evidence="2" type="ORF">TWF506_003249</name>
</gene>